<comment type="similarity">
    <text evidence="2">Belongs to the SLC41A transporter family.</text>
</comment>
<feature type="transmembrane region" description="Helical" evidence="9">
    <location>
        <begin position="224"/>
        <end position="246"/>
    </location>
</feature>
<feature type="domain" description="SLC41A/MgtE integral membrane" evidence="10">
    <location>
        <begin position="266"/>
        <end position="389"/>
    </location>
</feature>
<dbReference type="EMBL" id="CP002779">
    <property type="protein sequence ID" value="AEH25078.1"/>
    <property type="molecule type" value="Genomic_DNA"/>
</dbReference>
<evidence type="ECO:0000256" key="7">
    <source>
        <dbReference type="ARBA" id="ARBA00023065"/>
    </source>
</evidence>
<feature type="transmembrane region" description="Helical" evidence="9">
    <location>
        <begin position="99"/>
        <end position="119"/>
    </location>
</feature>
<keyword evidence="7" id="KW-0406">Ion transport</keyword>
<keyword evidence="8 9" id="KW-0472">Membrane</keyword>
<name>F8AG24_PYRYC</name>
<feature type="transmembrane region" description="Helical" evidence="9">
    <location>
        <begin position="298"/>
        <end position="320"/>
    </location>
</feature>
<feature type="domain" description="SLC41A/MgtE integral membrane" evidence="10">
    <location>
        <begin position="60"/>
        <end position="185"/>
    </location>
</feature>
<evidence type="ECO:0000259" key="10">
    <source>
        <dbReference type="Pfam" id="PF01769"/>
    </source>
</evidence>
<dbReference type="OrthoDB" id="86118at2157"/>
<dbReference type="InterPro" id="IPR006667">
    <property type="entry name" value="SLC41_membr_dom"/>
</dbReference>
<keyword evidence="5" id="KW-0460">Magnesium</keyword>
<evidence type="ECO:0000313" key="11">
    <source>
        <dbReference type="EMBL" id="AEH25078.1"/>
    </source>
</evidence>
<dbReference type="GO" id="GO:0008324">
    <property type="term" value="F:monoatomic cation transmembrane transporter activity"/>
    <property type="evidence" value="ECO:0007669"/>
    <property type="project" value="InterPro"/>
</dbReference>
<evidence type="ECO:0000256" key="4">
    <source>
        <dbReference type="ARBA" id="ARBA00022692"/>
    </source>
</evidence>
<evidence type="ECO:0000256" key="1">
    <source>
        <dbReference type="ARBA" id="ARBA00004141"/>
    </source>
</evidence>
<evidence type="ECO:0000256" key="8">
    <source>
        <dbReference type="ARBA" id="ARBA00023136"/>
    </source>
</evidence>
<dbReference type="STRING" id="529709.PYCH_14080"/>
<dbReference type="RefSeq" id="WP_013906134.1">
    <property type="nucleotide sequence ID" value="NC_015680.1"/>
</dbReference>
<feature type="transmembrane region" description="Helical" evidence="9">
    <location>
        <begin position="20"/>
        <end position="42"/>
    </location>
</feature>
<dbReference type="Proteomes" id="UP000008386">
    <property type="component" value="Chromosome"/>
</dbReference>
<sequence>MAVCGAGATREVKEVLREAVVVSLPALLLCLFLDFFAGAFLGKFYEKIRLEYPIILVILPGLMGLRGNIFGALASRFATMLHLGEMTPTLRDENVTKNILISLLLSLLPVTILWLVGVLKVGNANVAVAVFLIVSASTIFASLIIGYSTALATLIPFRKGADPDAVAAPLVTTIGDLVTVPLLVAFMILYERSTGFFGGLFLAGLALVLLLWRHSRIGRDDIRTFFEVMGVVAILALVSSITGSLLQSYSDVIGATVIFSVMYIPILAATGNFGSIIGAKTSTRLHLGEIEGLFNRDVLLEISVYTLLAGLIGLLANVIAIGVVRSALKETVGLVSKFLIFYPLLVFGVMWMAYFMALWFERLGLDPDNATVPAITTLADVFSTLFIILVARSMV</sequence>
<dbReference type="PANTHER" id="PTHR16228:SF7">
    <property type="entry name" value="SLC41A_MGTE INTEGRAL MEMBRANE DOMAIN-CONTAINING PROTEIN"/>
    <property type="match status" value="1"/>
</dbReference>
<dbReference type="Gene3D" id="1.10.357.20">
    <property type="entry name" value="SLC41 divalent cation transporters, integral membrane domain"/>
    <property type="match status" value="2"/>
</dbReference>
<dbReference type="KEGG" id="pya:PYCH_14080"/>
<keyword evidence="6 9" id="KW-1133">Transmembrane helix</keyword>
<evidence type="ECO:0000313" key="12">
    <source>
        <dbReference type="Proteomes" id="UP000008386"/>
    </source>
</evidence>
<evidence type="ECO:0000256" key="9">
    <source>
        <dbReference type="SAM" id="Phobius"/>
    </source>
</evidence>
<evidence type="ECO:0000256" key="2">
    <source>
        <dbReference type="ARBA" id="ARBA00009749"/>
    </source>
</evidence>
<dbReference type="GO" id="GO:0016020">
    <property type="term" value="C:membrane"/>
    <property type="evidence" value="ECO:0007669"/>
    <property type="project" value="UniProtKB-SubCell"/>
</dbReference>
<keyword evidence="12" id="KW-1185">Reference proteome</keyword>
<feature type="transmembrane region" description="Helical" evidence="9">
    <location>
        <begin position="252"/>
        <end position="277"/>
    </location>
</feature>
<keyword evidence="3" id="KW-0813">Transport</keyword>
<feature type="transmembrane region" description="Helical" evidence="9">
    <location>
        <begin position="195"/>
        <end position="212"/>
    </location>
</feature>
<dbReference type="InterPro" id="IPR045349">
    <property type="entry name" value="SLC41A1-3"/>
</dbReference>
<keyword evidence="4 9" id="KW-0812">Transmembrane</keyword>
<feature type="transmembrane region" description="Helical" evidence="9">
    <location>
        <begin position="340"/>
        <end position="360"/>
    </location>
</feature>
<dbReference type="GeneID" id="10837979"/>
<feature type="transmembrane region" description="Helical" evidence="9">
    <location>
        <begin position="125"/>
        <end position="154"/>
    </location>
</feature>
<dbReference type="eggNOG" id="arCOG00624">
    <property type="taxonomic scope" value="Archaea"/>
</dbReference>
<protein>
    <submittedName>
        <fullName evidence="11">Magnesium transporter</fullName>
    </submittedName>
</protein>
<feature type="transmembrane region" description="Helical" evidence="9">
    <location>
        <begin position="372"/>
        <end position="391"/>
    </location>
</feature>
<accession>F8AG24</accession>
<proteinExistence type="inferred from homology"/>
<dbReference type="HOGENOM" id="CLU_054505_0_0_2"/>
<feature type="transmembrane region" description="Helical" evidence="9">
    <location>
        <begin position="54"/>
        <end position="78"/>
    </location>
</feature>
<dbReference type="AlphaFoldDB" id="F8AG24"/>
<comment type="subcellular location">
    <subcellularLocation>
        <location evidence="1">Membrane</location>
        <topology evidence="1">Multi-pass membrane protein</topology>
    </subcellularLocation>
</comment>
<dbReference type="InterPro" id="IPR036739">
    <property type="entry name" value="SLC41_membr_dom_sf"/>
</dbReference>
<reference evidence="11 12" key="1">
    <citation type="journal article" date="2011" name="J. Bacteriol.">
        <title>Complete genome sequence of the obligate piezophilic hyperthermophilic archaeon Pyrococcus yayanosii CH1.</title>
        <authorList>
            <person name="Jun X."/>
            <person name="Lupeng L."/>
            <person name="Minjuan X."/>
            <person name="Oger P."/>
            <person name="Fengping W."/>
            <person name="Jebbar M."/>
            <person name="Xiang X."/>
        </authorList>
    </citation>
    <scope>NUCLEOTIDE SEQUENCE [LARGE SCALE GENOMIC DNA]</scope>
    <source>
        <strain evidence="12">CH1 / JCM 16557</strain>
    </source>
</reference>
<gene>
    <name evidence="11" type="ordered locus">PYCH_14080</name>
</gene>
<dbReference type="PANTHER" id="PTHR16228">
    <property type="entry name" value="DIVALENT CATION TRANSPORTER SOLUTE CARRIER FAMILY 41"/>
    <property type="match status" value="1"/>
</dbReference>
<dbReference type="Pfam" id="PF01769">
    <property type="entry name" value="MgtE"/>
    <property type="match status" value="2"/>
</dbReference>
<feature type="transmembrane region" description="Helical" evidence="9">
    <location>
        <begin position="166"/>
        <end position="189"/>
    </location>
</feature>
<evidence type="ECO:0000256" key="3">
    <source>
        <dbReference type="ARBA" id="ARBA00022448"/>
    </source>
</evidence>
<dbReference type="SUPFAM" id="SSF161093">
    <property type="entry name" value="MgtE membrane domain-like"/>
    <property type="match status" value="2"/>
</dbReference>
<evidence type="ECO:0000256" key="5">
    <source>
        <dbReference type="ARBA" id="ARBA00022842"/>
    </source>
</evidence>
<organism evidence="11 12">
    <name type="scientific">Pyrococcus yayanosii (strain CH1 / JCM 16557)</name>
    <dbReference type="NCBI Taxonomy" id="529709"/>
    <lineage>
        <taxon>Archaea</taxon>
        <taxon>Methanobacteriati</taxon>
        <taxon>Methanobacteriota</taxon>
        <taxon>Thermococci</taxon>
        <taxon>Thermococcales</taxon>
        <taxon>Thermococcaceae</taxon>
        <taxon>Pyrococcus</taxon>
    </lineage>
</organism>
<evidence type="ECO:0000256" key="6">
    <source>
        <dbReference type="ARBA" id="ARBA00022989"/>
    </source>
</evidence>